<keyword evidence="2 8" id="KW-0547">Nucleotide-binding</keyword>
<dbReference type="Pfam" id="PF00270">
    <property type="entry name" value="DEAD"/>
    <property type="match status" value="1"/>
</dbReference>
<dbReference type="InterPro" id="IPR014001">
    <property type="entry name" value="Helicase_ATP-bd"/>
</dbReference>
<dbReference type="Pfam" id="PF00271">
    <property type="entry name" value="Helicase_C"/>
    <property type="match status" value="1"/>
</dbReference>
<evidence type="ECO:0000256" key="5">
    <source>
        <dbReference type="ARBA" id="ARBA00022840"/>
    </source>
</evidence>
<dbReference type="PROSITE" id="PS00039">
    <property type="entry name" value="DEAD_ATP_HELICASE"/>
    <property type="match status" value="1"/>
</dbReference>
<evidence type="ECO:0000256" key="2">
    <source>
        <dbReference type="ARBA" id="ARBA00022741"/>
    </source>
</evidence>
<keyword evidence="5 8" id="KW-0067">ATP-binding</keyword>
<dbReference type="PROSITE" id="PS51195">
    <property type="entry name" value="Q_MOTIF"/>
    <property type="match status" value="1"/>
</dbReference>
<keyword evidence="4 8" id="KW-0347">Helicase</keyword>
<dbReference type="PROSITE" id="PS51194">
    <property type="entry name" value="HELICASE_CTER"/>
    <property type="match status" value="1"/>
</dbReference>
<comment type="similarity">
    <text evidence="6">Belongs to the DEAD box helicase family. DDX6/DHH1 subfamily.</text>
</comment>
<reference evidence="12" key="1">
    <citation type="submission" date="2015-07" db="EMBL/GenBank/DDBJ databases">
        <title>Adaptation to a free-living lifestyle via gene acquisitions in the diplomonad Trepomonas sp. PC1.</title>
        <authorList>
            <person name="Xu F."/>
            <person name="Jerlstrom-Hultqvist J."/>
            <person name="Kolisko M."/>
            <person name="Simpson A.G.B."/>
            <person name="Roger A.J."/>
            <person name="Svard S.G."/>
            <person name="Andersson J.O."/>
        </authorList>
    </citation>
    <scope>NUCLEOTIDE SEQUENCE</scope>
    <source>
        <strain evidence="12">PC1</strain>
    </source>
</reference>
<dbReference type="GO" id="GO:0003676">
    <property type="term" value="F:nucleic acid binding"/>
    <property type="evidence" value="ECO:0007669"/>
    <property type="project" value="InterPro"/>
</dbReference>
<evidence type="ECO:0000259" key="10">
    <source>
        <dbReference type="PROSITE" id="PS51194"/>
    </source>
</evidence>
<dbReference type="InterPro" id="IPR011545">
    <property type="entry name" value="DEAD/DEAH_box_helicase_dom"/>
</dbReference>
<organism evidence="12">
    <name type="scientific">Trepomonas sp. PC1</name>
    <dbReference type="NCBI Taxonomy" id="1076344"/>
    <lineage>
        <taxon>Eukaryota</taxon>
        <taxon>Metamonada</taxon>
        <taxon>Diplomonadida</taxon>
        <taxon>Hexamitidae</taxon>
        <taxon>Hexamitinae</taxon>
        <taxon>Trepomonas</taxon>
    </lineage>
</organism>
<dbReference type="SMART" id="SM00490">
    <property type="entry name" value="HELICc"/>
    <property type="match status" value="1"/>
</dbReference>
<feature type="short sequence motif" description="Q motif" evidence="7">
    <location>
        <begin position="17"/>
        <end position="45"/>
    </location>
</feature>
<name>A0A146KCW4_9EUKA</name>
<sequence length="414" mass="46995">LPQQDNREQTEDIKGSTKFSDMGLQQQLVNSLRRVNFITATEIQEAAIPAVISGIDIVARAKNGTGKTGAFAIPLLNQLDQKSGKLQCLILAHTKELAMQISVNIKEMSKQMENVTDKIMCVVGGQDIEDDKKRLVQKPLIIVGTPGKVKHYLTKKLINPQFIKTLVVDEADELITSSSFAEDLQEIIGFLPRNVQKCLFSATFPESVEQFCITHMKDAEFINCMQQTLTLIGVSQYIAYLREERFKVKLLNQLFTKLAMNQCIVFVNRTNKCEPLCYQIQQDLQIPCLFVHSGMDLEKRSLIFHDFSNQKARVLVTTDLYTRGIDIRTVNVVINFEVPLSSDMYLHRIGRCGRFGHKGLAITFMAGENEKNRYLKIDNEIKGVQQNQIKNLPADLLEIPRSLYAYNTEDLIMK</sequence>
<evidence type="ECO:0000259" key="9">
    <source>
        <dbReference type="PROSITE" id="PS51192"/>
    </source>
</evidence>
<keyword evidence="3 8" id="KW-0378">Hydrolase</keyword>
<dbReference type="SMART" id="SM00487">
    <property type="entry name" value="DEXDc"/>
    <property type="match status" value="1"/>
</dbReference>
<dbReference type="InterPro" id="IPR014014">
    <property type="entry name" value="RNA_helicase_DEAD_Q_motif"/>
</dbReference>
<gene>
    <name evidence="12" type="ORF">TPC1_13383</name>
</gene>
<dbReference type="InterPro" id="IPR000629">
    <property type="entry name" value="RNA-helicase_DEAD-box_CS"/>
</dbReference>
<evidence type="ECO:0000256" key="6">
    <source>
        <dbReference type="ARBA" id="ARBA00038316"/>
    </source>
</evidence>
<proteinExistence type="inferred from homology"/>
<feature type="domain" description="DEAD-box RNA helicase Q" evidence="11">
    <location>
        <begin position="17"/>
        <end position="45"/>
    </location>
</feature>
<protein>
    <submittedName>
        <fullName evidence="12">ATP-dependent RNA helicase DHH1</fullName>
    </submittedName>
</protein>
<evidence type="ECO:0000256" key="1">
    <source>
        <dbReference type="ARBA" id="ARBA00004496"/>
    </source>
</evidence>
<feature type="domain" description="Helicase ATP-binding" evidence="9">
    <location>
        <begin position="48"/>
        <end position="222"/>
    </location>
</feature>
<evidence type="ECO:0000313" key="12">
    <source>
        <dbReference type="EMBL" id="JAP94088.1"/>
    </source>
</evidence>
<dbReference type="PANTHER" id="PTHR47960">
    <property type="entry name" value="DEAD-BOX ATP-DEPENDENT RNA HELICASE 50"/>
    <property type="match status" value="1"/>
</dbReference>
<evidence type="ECO:0000256" key="4">
    <source>
        <dbReference type="ARBA" id="ARBA00022806"/>
    </source>
</evidence>
<dbReference type="CDD" id="cd00268">
    <property type="entry name" value="DEADc"/>
    <property type="match status" value="1"/>
</dbReference>
<dbReference type="GO" id="GO:0003724">
    <property type="term" value="F:RNA helicase activity"/>
    <property type="evidence" value="ECO:0007669"/>
    <property type="project" value="InterPro"/>
</dbReference>
<feature type="non-terminal residue" evidence="12">
    <location>
        <position position="1"/>
    </location>
</feature>
<dbReference type="GO" id="GO:0016787">
    <property type="term" value="F:hydrolase activity"/>
    <property type="evidence" value="ECO:0007669"/>
    <property type="project" value="UniProtKB-KW"/>
</dbReference>
<dbReference type="PROSITE" id="PS51192">
    <property type="entry name" value="HELICASE_ATP_BIND_1"/>
    <property type="match status" value="1"/>
</dbReference>
<evidence type="ECO:0000256" key="3">
    <source>
        <dbReference type="ARBA" id="ARBA00022801"/>
    </source>
</evidence>
<dbReference type="SUPFAM" id="SSF52540">
    <property type="entry name" value="P-loop containing nucleoside triphosphate hydrolases"/>
    <property type="match status" value="1"/>
</dbReference>
<comment type="subcellular location">
    <subcellularLocation>
        <location evidence="1">Cytoplasm</location>
    </subcellularLocation>
</comment>
<dbReference type="GO" id="GO:0005737">
    <property type="term" value="C:cytoplasm"/>
    <property type="evidence" value="ECO:0007669"/>
    <property type="project" value="UniProtKB-SubCell"/>
</dbReference>
<evidence type="ECO:0000259" key="11">
    <source>
        <dbReference type="PROSITE" id="PS51195"/>
    </source>
</evidence>
<dbReference type="AlphaFoldDB" id="A0A146KCW4"/>
<dbReference type="EMBL" id="GDID01002518">
    <property type="protein sequence ID" value="JAP94088.1"/>
    <property type="molecule type" value="Transcribed_RNA"/>
</dbReference>
<dbReference type="InterPro" id="IPR044742">
    <property type="entry name" value="DEAD/DEAH_RhlB"/>
</dbReference>
<dbReference type="InterPro" id="IPR027417">
    <property type="entry name" value="P-loop_NTPase"/>
</dbReference>
<feature type="domain" description="Helicase C-terminal" evidence="10">
    <location>
        <begin position="250"/>
        <end position="397"/>
    </location>
</feature>
<dbReference type="CDD" id="cd18787">
    <property type="entry name" value="SF2_C_DEAD"/>
    <property type="match status" value="1"/>
</dbReference>
<dbReference type="InterPro" id="IPR001650">
    <property type="entry name" value="Helicase_C-like"/>
</dbReference>
<evidence type="ECO:0000256" key="7">
    <source>
        <dbReference type="PROSITE-ProRule" id="PRU00552"/>
    </source>
</evidence>
<dbReference type="GO" id="GO:0005524">
    <property type="term" value="F:ATP binding"/>
    <property type="evidence" value="ECO:0007669"/>
    <property type="project" value="UniProtKB-KW"/>
</dbReference>
<accession>A0A146KCW4</accession>
<dbReference type="Gene3D" id="3.40.50.300">
    <property type="entry name" value="P-loop containing nucleotide triphosphate hydrolases"/>
    <property type="match status" value="2"/>
</dbReference>
<evidence type="ECO:0000256" key="8">
    <source>
        <dbReference type="RuleBase" id="RU000492"/>
    </source>
</evidence>